<evidence type="ECO:0000256" key="2">
    <source>
        <dbReference type="ARBA" id="ARBA00023163"/>
    </source>
</evidence>
<dbReference type="RefSeq" id="WP_165339839.1">
    <property type="nucleotide sequence ID" value="NZ_JAAKZX010000035.1"/>
</dbReference>
<comment type="caution">
    <text evidence="4">The sequence shown here is derived from an EMBL/GenBank/DDBJ whole genome shotgun (WGS) entry which is preliminary data.</text>
</comment>
<organism evidence="4 5">
    <name type="scientific">Streptomyces ureilyticus</name>
    <dbReference type="NCBI Taxonomy" id="1775131"/>
    <lineage>
        <taxon>Bacteria</taxon>
        <taxon>Bacillati</taxon>
        <taxon>Actinomycetota</taxon>
        <taxon>Actinomycetes</taxon>
        <taxon>Kitasatosporales</taxon>
        <taxon>Streptomycetaceae</taxon>
        <taxon>Streptomyces</taxon>
    </lineage>
</organism>
<proteinExistence type="predicted"/>
<evidence type="ECO:0000313" key="5">
    <source>
        <dbReference type="Proteomes" id="UP001518140"/>
    </source>
</evidence>
<dbReference type="EMBL" id="JAAKZX010000035">
    <property type="protein sequence ID" value="NGO43221.1"/>
    <property type="molecule type" value="Genomic_DNA"/>
</dbReference>
<dbReference type="Pfam" id="PF13490">
    <property type="entry name" value="zf-HC2"/>
    <property type="match status" value="1"/>
</dbReference>
<name>A0ABX0DMZ3_9ACTN</name>
<gene>
    <name evidence="4" type="ORF">G6048_13940</name>
</gene>
<reference evidence="4 5" key="1">
    <citation type="submission" date="2020-02" db="EMBL/GenBank/DDBJ databases">
        <title>Whole-genome analyses of novel actinobacteria.</title>
        <authorList>
            <person name="Sahin N."/>
            <person name="Tokatli A."/>
        </authorList>
    </citation>
    <scope>NUCLEOTIDE SEQUENCE [LARGE SCALE GENOMIC DNA]</scope>
    <source>
        <strain evidence="4 5">YC419</strain>
    </source>
</reference>
<evidence type="ECO:0000313" key="4">
    <source>
        <dbReference type="EMBL" id="NGO43221.1"/>
    </source>
</evidence>
<accession>A0ABX0DMZ3</accession>
<evidence type="ECO:0000256" key="1">
    <source>
        <dbReference type="ARBA" id="ARBA00023015"/>
    </source>
</evidence>
<protein>
    <submittedName>
        <fullName evidence="4">Anti-sigma factor</fullName>
    </submittedName>
</protein>
<keyword evidence="2" id="KW-0804">Transcription</keyword>
<keyword evidence="1" id="KW-0805">Transcription regulation</keyword>
<dbReference type="Proteomes" id="UP001518140">
    <property type="component" value="Unassembled WGS sequence"/>
</dbReference>
<keyword evidence="5" id="KW-1185">Reference proteome</keyword>
<evidence type="ECO:0000259" key="3">
    <source>
        <dbReference type="Pfam" id="PF13490"/>
    </source>
</evidence>
<feature type="domain" description="Putative zinc-finger" evidence="3">
    <location>
        <begin position="3"/>
        <end position="36"/>
    </location>
</feature>
<dbReference type="InterPro" id="IPR027383">
    <property type="entry name" value="Znf_put"/>
</dbReference>
<dbReference type="InterPro" id="IPR041916">
    <property type="entry name" value="Anti_sigma_zinc_sf"/>
</dbReference>
<dbReference type="Gene3D" id="1.10.10.1320">
    <property type="entry name" value="Anti-sigma factor, zinc-finger domain"/>
    <property type="match status" value="1"/>
</dbReference>
<sequence length="76" mass="8631">MNCDEFVELVTTFLDGSMHEPTELRCLVHLTECDGCETYLDQFRQTIAILDALPGQSLPTEARDQLLGAFRALRRD</sequence>